<organism evidence="6">
    <name type="scientific">marine metagenome</name>
    <dbReference type="NCBI Taxonomy" id="408172"/>
    <lineage>
        <taxon>unclassified sequences</taxon>
        <taxon>metagenomes</taxon>
        <taxon>ecological metagenomes</taxon>
    </lineage>
</organism>
<dbReference type="GO" id="GO:0016787">
    <property type="term" value="F:hydrolase activity"/>
    <property type="evidence" value="ECO:0007669"/>
    <property type="project" value="UniProtKB-KW"/>
</dbReference>
<dbReference type="InterPro" id="IPR004843">
    <property type="entry name" value="Calcineurin-like_PHP"/>
</dbReference>
<dbReference type="GO" id="GO:0046872">
    <property type="term" value="F:metal ion binding"/>
    <property type="evidence" value="ECO:0007669"/>
    <property type="project" value="UniProtKB-KW"/>
</dbReference>
<evidence type="ECO:0000313" key="6">
    <source>
        <dbReference type="EMBL" id="SVA31069.1"/>
    </source>
</evidence>
<accession>A0A381USE2</accession>
<dbReference type="PANTHER" id="PTHR42988:SF2">
    <property type="entry name" value="CYCLIC NUCLEOTIDE PHOSPHODIESTERASE CBUA0032-RELATED"/>
    <property type="match status" value="1"/>
</dbReference>
<keyword evidence="1" id="KW-0479">Metal-binding</keyword>
<comment type="similarity">
    <text evidence="4">Belongs to the cyclic nucleotide phosphodiesterase class-III family.</text>
</comment>
<proteinExistence type="inferred from homology"/>
<evidence type="ECO:0000256" key="2">
    <source>
        <dbReference type="ARBA" id="ARBA00022801"/>
    </source>
</evidence>
<sequence>MNCQCPFPKKRTLANNVKYRHSALYVFPHKIKCKQQNKWQIAATVFDLVCRNKFKTIMNTTIIHISDLHFHTYPQNFRDWKSKRILGAANLLFRRKRQFPLQRAKRLVEQIQKMNWDHLVISGDLTQLALEKGFSRARKTLEPLLTDPERVTVIPGNHDRYVRQAAGTDLFSQYFGEFFGNKEIHVRKLNSDWVIIGWDSAHPNDWLSASGTVRRSTIQATADLLQSCPEQTQFIIVNHYPLTFPEGWNYDRFHELYNLVPVRDWILRHPQIRLYLHGHIHKNWIHHLPRDSGPELLLLNSAASSSKLHSEQKSSFHQIDLYEDNVRVSPILLN</sequence>
<keyword evidence="2" id="KW-0378">Hydrolase</keyword>
<feature type="domain" description="Calcineurin-like phosphoesterase" evidence="5">
    <location>
        <begin position="61"/>
        <end position="282"/>
    </location>
</feature>
<dbReference type="SUPFAM" id="SSF56300">
    <property type="entry name" value="Metallo-dependent phosphatases"/>
    <property type="match status" value="1"/>
</dbReference>
<evidence type="ECO:0000256" key="1">
    <source>
        <dbReference type="ARBA" id="ARBA00022723"/>
    </source>
</evidence>
<name>A0A381USE2_9ZZZZ</name>
<dbReference type="Gene3D" id="3.60.21.10">
    <property type="match status" value="1"/>
</dbReference>
<dbReference type="AlphaFoldDB" id="A0A381USE2"/>
<reference evidence="6" key="1">
    <citation type="submission" date="2018-05" db="EMBL/GenBank/DDBJ databases">
        <authorList>
            <person name="Lanie J.A."/>
            <person name="Ng W.-L."/>
            <person name="Kazmierczak K.M."/>
            <person name="Andrzejewski T.M."/>
            <person name="Davidsen T.M."/>
            <person name="Wayne K.J."/>
            <person name="Tettelin H."/>
            <person name="Glass J.I."/>
            <person name="Rusch D."/>
            <person name="Podicherti R."/>
            <person name="Tsui H.-C.T."/>
            <person name="Winkler M.E."/>
        </authorList>
    </citation>
    <scope>NUCLEOTIDE SEQUENCE</scope>
</reference>
<dbReference type="EMBL" id="UINC01007038">
    <property type="protein sequence ID" value="SVA31069.1"/>
    <property type="molecule type" value="Genomic_DNA"/>
</dbReference>
<dbReference type="Pfam" id="PF00149">
    <property type="entry name" value="Metallophos"/>
    <property type="match status" value="1"/>
</dbReference>
<protein>
    <recommendedName>
        <fullName evidence="5">Calcineurin-like phosphoesterase domain-containing protein</fullName>
    </recommendedName>
</protein>
<evidence type="ECO:0000259" key="5">
    <source>
        <dbReference type="Pfam" id="PF00149"/>
    </source>
</evidence>
<evidence type="ECO:0000256" key="3">
    <source>
        <dbReference type="ARBA" id="ARBA00023004"/>
    </source>
</evidence>
<dbReference type="InterPro" id="IPR029052">
    <property type="entry name" value="Metallo-depent_PP-like"/>
</dbReference>
<keyword evidence="3" id="KW-0408">Iron</keyword>
<evidence type="ECO:0000256" key="4">
    <source>
        <dbReference type="ARBA" id="ARBA00025742"/>
    </source>
</evidence>
<dbReference type="PANTHER" id="PTHR42988">
    <property type="entry name" value="PHOSPHOHYDROLASE"/>
    <property type="match status" value="1"/>
</dbReference>
<gene>
    <name evidence="6" type="ORF">METZ01_LOCUS83923</name>
</gene>
<dbReference type="InterPro" id="IPR050884">
    <property type="entry name" value="CNP_phosphodiesterase-III"/>
</dbReference>